<reference evidence="6" key="1">
    <citation type="submission" date="2025-08" db="UniProtKB">
        <authorList>
            <consortium name="Ensembl"/>
        </authorList>
    </citation>
    <scope>IDENTIFICATION</scope>
</reference>
<dbReference type="InterPro" id="IPR007110">
    <property type="entry name" value="Ig-like_dom"/>
</dbReference>
<evidence type="ECO:0000256" key="3">
    <source>
        <dbReference type="ARBA" id="ARBA00023157"/>
    </source>
</evidence>
<keyword evidence="3" id="KW-1015">Disulfide bond</keyword>
<dbReference type="FunFam" id="2.60.40.10:FF:000621">
    <property type="entry name" value="Immunoglobulin superfamily member 10"/>
    <property type="match status" value="1"/>
</dbReference>
<feature type="domain" description="Ig-like" evidence="5">
    <location>
        <begin position="227"/>
        <end position="313"/>
    </location>
</feature>
<sequence>MHVHISVMTAPPEFIHPARPMQESSLEGTSALTVKQNRTVIKDVAAKFSRKLIDCKAEGNPTPSITWIMPDNIFLKAPYFGSRINVHQNGTLEIRNVRPTDTAEFICMARNDGGEAVMVVQLEVTSMLRRPIFKNPFNERIVSRFGKTIVLNCSADGQPTPEIIWTFPNGTRVTSEHHHDSQHRLGNNGTLVIYNPRKEDAGKYRCGAKNFMGYIEKLIILDVGQKPYILTRPRGIIRSMSGEPLFLHCLSDGNPKPGIYWTIPGGHTLTRPQVFGRYQLLENGTLVVQDTTLHDRGNYICRAQNDAGEAVLSVPVIIIAYPPRISTAPPPNVKAVTGTSIQLNCAAIGIPKPEITWELPDNSVLSAAGQGRHLGSELLHPQGTLIIQRPTASDSGTYKCLAKNSVGTDFKVTYLENKGQHLETIKACANLECPH</sequence>
<keyword evidence="4" id="KW-0393">Immunoglobulin domain</keyword>
<proteinExistence type="predicted"/>
<dbReference type="FunFam" id="2.60.40.10:FF:001377">
    <property type="entry name" value="Matrix remodeling associated 5"/>
    <property type="match status" value="1"/>
</dbReference>
<protein>
    <recommendedName>
        <fullName evidence="5">Ig-like domain-containing protein</fullName>
    </recommendedName>
</protein>
<feature type="domain" description="Ig-like" evidence="5">
    <location>
        <begin position="323"/>
        <end position="413"/>
    </location>
</feature>
<keyword evidence="1" id="KW-0732">Signal</keyword>
<dbReference type="SMART" id="SM00409">
    <property type="entry name" value="IG"/>
    <property type="match status" value="4"/>
</dbReference>
<dbReference type="InterPro" id="IPR036179">
    <property type="entry name" value="Ig-like_dom_sf"/>
</dbReference>
<dbReference type="InterPro" id="IPR003598">
    <property type="entry name" value="Ig_sub2"/>
</dbReference>
<dbReference type="InterPro" id="IPR013783">
    <property type="entry name" value="Ig-like_fold"/>
</dbReference>
<organism evidence="6 7">
    <name type="scientific">Labrus bergylta</name>
    <name type="common">ballan wrasse</name>
    <dbReference type="NCBI Taxonomy" id="56723"/>
    <lineage>
        <taxon>Eukaryota</taxon>
        <taxon>Metazoa</taxon>
        <taxon>Chordata</taxon>
        <taxon>Craniata</taxon>
        <taxon>Vertebrata</taxon>
        <taxon>Euteleostomi</taxon>
        <taxon>Actinopterygii</taxon>
        <taxon>Neopterygii</taxon>
        <taxon>Teleostei</taxon>
        <taxon>Neoteleostei</taxon>
        <taxon>Acanthomorphata</taxon>
        <taxon>Eupercaria</taxon>
        <taxon>Labriformes</taxon>
        <taxon>Labridae</taxon>
        <taxon>Labrus</taxon>
    </lineage>
</organism>
<evidence type="ECO:0000313" key="7">
    <source>
        <dbReference type="Proteomes" id="UP000261660"/>
    </source>
</evidence>
<reference evidence="6" key="2">
    <citation type="submission" date="2025-09" db="UniProtKB">
        <authorList>
            <consortium name="Ensembl"/>
        </authorList>
    </citation>
    <scope>IDENTIFICATION</scope>
</reference>
<dbReference type="Proteomes" id="UP000261660">
    <property type="component" value="Unplaced"/>
</dbReference>
<dbReference type="Pfam" id="PF13927">
    <property type="entry name" value="Ig_3"/>
    <property type="match status" value="3"/>
</dbReference>
<dbReference type="PROSITE" id="PS50835">
    <property type="entry name" value="IG_LIKE"/>
    <property type="match status" value="4"/>
</dbReference>
<evidence type="ECO:0000256" key="2">
    <source>
        <dbReference type="ARBA" id="ARBA00022737"/>
    </source>
</evidence>
<feature type="domain" description="Ig-like" evidence="5">
    <location>
        <begin position="131"/>
        <end position="210"/>
    </location>
</feature>
<dbReference type="CDD" id="cd00096">
    <property type="entry name" value="Ig"/>
    <property type="match status" value="2"/>
</dbReference>
<dbReference type="InterPro" id="IPR013098">
    <property type="entry name" value="Ig_I-set"/>
</dbReference>
<dbReference type="Pfam" id="PF07679">
    <property type="entry name" value="I-set"/>
    <property type="match status" value="1"/>
</dbReference>
<dbReference type="AlphaFoldDB" id="A0A3Q3GC04"/>
<dbReference type="PANTHER" id="PTHR12231">
    <property type="entry name" value="CTX-RELATED TYPE I TRANSMEMBRANE PROTEIN"/>
    <property type="match status" value="1"/>
</dbReference>
<evidence type="ECO:0000313" key="6">
    <source>
        <dbReference type="Ensembl" id="ENSLBEP00000030726.1"/>
    </source>
</evidence>
<keyword evidence="2" id="KW-0677">Repeat</keyword>
<feature type="domain" description="Ig-like" evidence="5">
    <location>
        <begin position="12"/>
        <end position="125"/>
    </location>
</feature>
<dbReference type="Ensembl" id="ENSLBET00000032140.1">
    <property type="protein sequence ID" value="ENSLBEP00000030726.1"/>
    <property type="gene ID" value="ENSLBEG00000023172.1"/>
</dbReference>
<dbReference type="FunFam" id="2.60.40.10:FF:000032">
    <property type="entry name" value="palladin isoform X1"/>
    <property type="match status" value="1"/>
</dbReference>
<name>A0A3Q3GC04_9LABR</name>
<accession>A0A3Q3GC04</accession>
<evidence type="ECO:0000256" key="4">
    <source>
        <dbReference type="ARBA" id="ARBA00023319"/>
    </source>
</evidence>
<dbReference type="SUPFAM" id="SSF48726">
    <property type="entry name" value="Immunoglobulin"/>
    <property type="match status" value="4"/>
</dbReference>
<dbReference type="Gene3D" id="2.60.40.10">
    <property type="entry name" value="Immunoglobulins"/>
    <property type="match status" value="4"/>
</dbReference>
<dbReference type="GeneTree" id="ENSGT00940000158290"/>
<dbReference type="InterPro" id="IPR003599">
    <property type="entry name" value="Ig_sub"/>
</dbReference>
<dbReference type="SMART" id="SM00408">
    <property type="entry name" value="IGc2"/>
    <property type="match status" value="4"/>
</dbReference>
<dbReference type="PANTHER" id="PTHR12231:SF253">
    <property type="entry name" value="DPR-INTERACTING PROTEIN ETA, ISOFORM B-RELATED"/>
    <property type="match status" value="1"/>
</dbReference>
<evidence type="ECO:0000259" key="5">
    <source>
        <dbReference type="PROSITE" id="PS50835"/>
    </source>
</evidence>
<dbReference type="InterPro" id="IPR051170">
    <property type="entry name" value="Neural/epithelial_adhesion"/>
</dbReference>
<keyword evidence="7" id="KW-1185">Reference proteome</keyword>
<evidence type="ECO:0000256" key="1">
    <source>
        <dbReference type="ARBA" id="ARBA00022729"/>
    </source>
</evidence>